<reference evidence="2 3" key="1">
    <citation type="submission" date="2019-06" db="EMBL/GenBank/DDBJ databases">
        <title>A chromosome-scale genome assembly of the European perch, Perca fluviatilis.</title>
        <authorList>
            <person name="Roques C."/>
            <person name="Zahm M."/>
            <person name="Cabau C."/>
            <person name="Klopp C."/>
            <person name="Bouchez O."/>
            <person name="Donnadieu C."/>
            <person name="Kuhl H."/>
            <person name="Gislard M."/>
            <person name="Guendouz S."/>
            <person name="Journot L."/>
            <person name="Haffray P."/>
            <person name="Bestin A."/>
            <person name="Morvezen R."/>
            <person name="Feron R."/>
            <person name="Wen M."/>
            <person name="Jouanno E."/>
            <person name="Herpin A."/>
            <person name="Schartl M."/>
            <person name="Postlethwait J."/>
            <person name="Schaerlinger B."/>
            <person name="Chardard D."/>
            <person name="Lecocq T."/>
            <person name="Poncet C."/>
            <person name="Jaffrelo L."/>
            <person name="Lampietro C."/>
            <person name="Guiguen Y."/>
        </authorList>
    </citation>
    <scope>NUCLEOTIDE SEQUENCE [LARGE SCALE GENOMIC DNA]</scope>
    <source>
        <tissue evidence="2">Blood</tissue>
    </source>
</reference>
<feature type="non-terminal residue" evidence="2">
    <location>
        <position position="1"/>
    </location>
</feature>
<name>A0A6A5E6L5_PERFL</name>
<sequence>SESGGRPLLAAGGLRGDHRVFAVQRLPVSVVVVLRADRIRGESQLHQVQPGRVQELPLSSDGGTSLLEVRGGHVGSDGGVRRGRGHPSALARPPRLREGPAPDRVHLGHQRHTGDTPERHRDRICSWQDQD</sequence>
<evidence type="ECO:0000313" key="3">
    <source>
        <dbReference type="Proteomes" id="UP000465112"/>
    </source>
</evidence>
<evidence type="ECO:0000256" key="1">
    <source>
        <dbReference type="SAM" id="MobiDB-lite"/>
    </source>
</evidence>
<dbReference type="Proteomes" id="UP000465112">
    <property type="component" value="Unassembled WGS sequence"/>
</dbReference>
<proteinExistence type="predicted"/>
<accession>A0A6A5E6L5</accession>
<feature type="compositionally biased region" description="Basic and acidic residues" evidence="1">
    <location>
        <begin position="95"/>
        <end position="124"/>
    </location>
</feature>
<keyword evidence="3" id="KW-1185">Reference proteome</keyword>
<dbReference type="AlphaFoldDB" id="A0A6A5E6L5"/>
<gene>
    <name evidence="2" type="ORF">PFLUV_G00278380</name>
</gene>
<dbReference type="EMBL" id="VHII01000113">
    <property type="protein sequence ID" value="KAF1371433.1"/>
    <property type="molecule type" value="Genomic_DNA"/>
</dbReference>
<protein>
    <submittedName>
        <fullName evidence="2">Uncharacterized protein</fullName>
    </submittedName>
</protein>
<comment type="caution">
    <text evidence="2">The sequence shown here is derived from an EMBL/GenBank/DDBJ whole genome shotgun (WGS) entry which is preliminary data.</text>
</comment>
<feature type="region of interest" description="Disordered" evidence="1">
    <location>
        <begin position="55"/>
        <end position="131"/>
    </location>
</feature>
<organism evidence="2 3">
    <name type="scientific">Perca fluviatilis</name>
    <name type="common">European perch</name>
    <dbReference type="NCBI Taxonomy" id="8168"/>
    <lineage>
        <taxon>Eukaryota</taxon>
        <taxon>Metazoa</taxon>
        <taxon>Chordata</taxon>
        <taxon>Craniata</taxon>
        <taxon>Vertebrata</taxon>
        <taxon>Euteleostomi</taxon>
        <taxon>Actinopterygii</taxon>
        <taxon>Neopterygii</taxon>
        <taxon>Teleostei</taxon>
        <taxon>Neoteleostei</taxon>
        <taxon>Acanthomorphata</taxon>
        <taxon>Eupercaria</taxon>
        <taxon>Perciformes</taxon>
        <taxon>Percoidei</taxon>
        <taxon>Percidae</taxon>
        <taxon>Percinae</taxon>
        <taxon>Perca</taxon>
    </lineage>
</organism>
<evidence type="ECO:0000313" key="2">
    <source>
        <dbReference type="EMBL" id="KAF1371433.1"/>
    </source>
</evidence>